<reference evidence="1 2" key="1">
    <citation type="journal article" date="2009" name="Genome Res.">
        <title>Whole genome sequence of Desulfovibrio magneticus strain RS-1 revealed common gene clusters in magnetotactic bacteria.</title>
        <authorList>
            <person name="Nakazawa H."/>
            <person name="Arakaki A."/>
            <person name="Narita-Yamada S."/>
            <person name="Yashiro I."/>
            <person name="Jinno K."/>
            <person name="Aoki N."/>
            <person name="Tsuruyama A."/>
            <person name="Okamura Y."/>
            <person name="Tanikawa S."/>
            <person name="Fujita N."/>
            <person name="Takeyama H."/>
            <person name="Matsunaga T."/>
        </authorList>
    </citation>
    <scope>NUCLEOTIDE SEQUENCE [LARGE SCALE GENOMIC DNA]</scope>
    <source>
        <strain evidence="2">ATCC 700980 / DSM 13731 / RS-1</strain>
    </source>
</reference>
<dbReference type="HOGENOM" id="CLU_1831936_0_0_7"/>
<organism evidence="1 2">
    <name type="scientific">Solidesulfovibrio magneticus (strain ATCC 700980 / DSM 13731 / RS-1)</name>
    <name type="common">Desulfovibrio magneticus</name>
    <dbReference type="NCBI Taxonomy" id="573370"/>
    <lineage>
        <taxon>Bacteria</taxon>
        <taxon>Pseudomonadati</taxon>
        <taxon>Thermodesulfobacteriota</taxon>
        <taxon>Desulfovibrionia</taxon>
        <taxon>Desulfovibrionales</taxon>
        <taxon>Desulfovibrionaceae</taxon>
        <taxon>Solidesulfovibrio</taxon>
    </lineage>
</organism>
<gene>
    <name evidence="1" type="ordered locus">DMR_p1_00540</name>
</gene>
<geneLocation type="plasmid" evidence="1 2">
    <name>pDMC1</name>
</geneLocation>
<proteinExistence type="predicted"/>
<evidence type="ECO:0000313" key="1">
    <source>
        <dbReference type="EMBL" id="BAH73470.1"/>
    </source>
</evidence>
<evidence type="ECO:0000313" key="2">
    <source>
        <dbReference type="Proteomes" id="UP000009071"/>
    </source>
</evidence>
<dbReference type="AlphaFoldDB" id="C4XUL9"/>
<name>C4XUL9_SOLM1</name>
<dbReference type="OrthoDB" id="5431038at2"/>
<dbReference type="EMBL" id="AP010905">
    <property type="protein sequence ID" value="BAH73470.1"/>
    <property type="molecule type" value="Genomic_DNA"/>
</dbReference>
<dbReference type="Proteomes" id="UP000009071">
    <property type="component" value="Plasmid pDMC1"/>
</dbReference>
<keyword evidence="1" id="KW-0614">Plasmid</keyword>
<dbReference type="KEGG" id="dma:DMR_p1_00540"/>
<accession>C4XUL9</accession>
<keyword evidence="2" id="KW-1185">Reference proteome</keyword>
<sequence length="140" mass="15559">MRSFPCPACKGDAVKCRCGALSLEEQGRLIDSLQCEFINIDHAMDVVCETVDDDNILHAAAMSYIFTNAPEGVRNILRKAFDKVFPVQADYRGPNGERLYSMELAAKIFGCTVDEMHERANALLPPQDIVHDADDIARVQ</sequence>
<protein>
    <submittedName>
        <fullName evidence="1">Uncharacterized protein</fullName>
    </submittedName>
</protein>